<dbReference type="EMBL" id="CAFBPU010000009">
    <property type="protein sequence ID" value="CAB5026816.1"/>
    <property type="molecule type" value="Genomic_DNA"/>
</dbReference>
<feature type="transmembrane region" description="Helical" evidence="6">
    <location>
        <begin position="13"/>
        <end position="33"/>
    </location>
</feature>
<dbReference type="GO" id="GO:0005886">
    <property type="term" value="C:plasma membrane"/>
    <property type="evidence" value="ECO:0007669"/>
    <property type="project" value="InterPro"/>
</dbReference>
<organism evidence="7">
    <name type="scientific">freshwater metagenome</name>
    <dbReference type="NCBI Taxonomy" id="449393"/>
    <lineage>
        <taxon>unclassified sequences</taxon>
        <taxon>metagenomes</taxon>
        <taxon>ecological metagenomes</taxon>
    </lineage>
</organism>
<protein>
    <submittedName>
        <fullName evidence="7">Unannotated protein</fullName>
    </submittedName>
</protein>
<accession>A0A6J7C6I4</accession>
<sequence>MYPTLFTLVGVRVASHDFFVALAFVVGFVVFLYEARRRRMWDERLIPVIAGVIVGGAIGGRLAGVIDAATQDGVGAIAWAWSEGGRSILGGLTGAYVGGLIGKRLGGYSGKTGDLFAPAVALGLAVGRIGCFLAEAPGRPTTLPWGIRVDAAAALPECPGCVAGLPMHPSFLYEIGFLLLAFAAMMLWRDRIQVPGELFVLFLAAYAVFRFGVEFTRANPADVFGLTRSQLFLVVVSPLLVRRLVISARRGSYRSATVLAQPARGTT</sequence>
<keyword evidence="1" id="KW-1003">Cell membrane</keyword>
<keyword evidence="2" id="KW-0808">Transferase</keyword>
<evidence type="ECO:0000256" key="1">
    <source>
        <dbReference type="ARBA" id="ARBA00022475"/>
    </source>
</evidence>
<evidence type="ECO:0000256" key="6">
    <source>
        <dbReference type="SAM" id="Phobius"/>
    </source>
</evidence>
<feature type="transmembrane region" description="Helical" evidence="6">
    <location>
        <begin position="225"/>
        <end position="245"/>
    </location>
</feature>
<dbReference type="InterPro" id="IPR001640">
    <property type="entry name" value="Lgt"/>
</dbReference>
<evidence type="ECO:0000256" key="2">
    <source>
        <dbReference type="ARBA" id="ARBA00022679"/>
    </source>
</evidence>
<proteinExistence type="predicted"/>
<evidence type="ECO:0000256" key="3">
    <source>
        <dbReference type="ARBA" id="ARBA00022692"/>
    </source>
</evidence>
<evidence type="ECO:0000256" key="4">
    <source>
        <dbReference type="ARBA" id="ARBA00022989"/>
    </source>
</evidence>
<gene>
    <name evidence="7" type="ORF">UFOPK3268_01622</name>
    <name evidence="8" type="ORF">UFOPK3752_01688</name>
    <name evidence="9" type="ORF">UFOPK4150_00606</name>
</gene>
<dbReference type="EMBL" id="CAFBND010000082">
    <property type="protein sequence ID" value="CAB4951558.1"/>
    <property type="molecule type" value="Genomic_DNA"/>
</dbReference>
<evidence type="ECO:0000313" key="9">
    <source>
        <dbReference type="EMBL" id="CAB5026816.1"/>
    </source>
</evidence>
<dbReference type="EMBL" id="CAFBIZ010000260">
    <property type="protein sequence ID" value="CAB4852368.1"/>
    <property type="molecule type" value="Genomic_DNA"/>
</dbReference>
<evidence type="ECO:0000313" key="7">
    <source>
        <dbReference type="EMBL" id="CAB4852368.1"/>
    </source>
</evidence>
<dbReference type="AlphaFoldDB" id="A0A6J7C6I4"/>
<feature type="transmembrane region" description="Helical" evidence="6">
    <location>
        <begin position="45"/>
        <end position="64"/>
    </location>
</feature>
<dbReference type="PANTHER" id="PTHR30589">
    <property type="entry name" value="PROLIPOPROTEIN DIACYLGLYCERYL TRANSFERASE"/>
    <property type="match status" value="1"/>
</dbReference>
<evidence type="ECO:0000313" key="8">
    <source>
        <dbReference type="EMBL" id="CAB4951558.1"/>
    </source>
</evidence>
<dbReference type="GO" id="GO:0008961">
    <property type="term" value="F:phosphatidylglycerol-prolipoprotein diacylglyceryl transferase activity"/>
    <property type="evidence" value="ECO:0007669"/>
    <property type="project" value="InterPro"/>
</dbReference>
<feature type="transmembrane region" description="Helical" evidence="6">
    <location>
        <begin position="84"/>
        <end position="103"/>
    </location>
</feature>
<feature type="transmembrane region" description="Helical" evidence="6">
    <location>
        <begin position="115"/>
        <end position="136"/>
    </location>
</feature>
<feature type="transmembrane region" description="Helical" evidence="6">
    <location>
        <begin position="195"/>
        <end position="213"/>
    </location>
</feature>
<keyword evidence="4 6" id="KW-1133">Transmembrane helix</keyword>
<keyword evidence="3 6" id="KW-0812">Transmembrane</keyword>
<evidence type="ECO:0000256" key="5">
    <source>
        <dbReference type="ARBA" id="ARBA00023136"/>
    </source>
</evidence>
<keyword evidence="5 6" id="KW-0472">Membrane</keyword>
<name>A0A6J7C6I4_9ZZZZ</name>
<feature type="transmembrane region" description="Helical" evidence="6">
    <location>
        <begin position="171"/>
        <end position="188"/>
    </location>
</feature>
<dbReference type="Pfam" id="PF01790">
    <property type="entry name" value="LGT"/>
    <property type="match status" value="1"/>
</dbReference>
<dbReference type="PANTHER" id="PTHR30589:SF0">
    <property type="entry name" value="PHOSPHATIDYLGLYCEROL--PROLIPOPROTEIN DIACYLGLYCERYL TRANSFERASE"/>
    <property type="match status" value="1"/>
</dbReference>
<dbReference type="GO" id="GO:0042158">
    <property type="term" value="P:lipoprotein biosynthetic process"/>
    <property type="evidence" value="ECO:0007669"/>
    <property type="project" value="InterPro"/>
</dbReference>
<reference evidence="7" key="1">
    <citation type="submission" date="2020-05" db="EMBL/GenBank/DDBJ databases">
        <authorList>
            <person name="Chiriac C."/>
            <person name="Salcher M."/>
            <person name="Ghai R."/>
            <person name="Kavagutti S V."/>
        </authorList>
    </citation>
    <scope>NUCLEOTIDE SEQUENCE</scope>
</reference>